<protein>
    <submittedName>
        <fullName evidence="4">T-complex protein 10 C-terminus, putative</fullName>
    </submittedName>
</protein>
<feature type="compositionally biased region" description="Polar residues" evidence="2">
    <location>
        <begin position="151"/>
        <end position="165"/>
    </location>
</feature>
<feature type="compositionally biased region" description="Basic and acidic residues" evidence="2">
    <location>
        <begin position="432"/>
        <end position="504"/>
    </location>
</feature>
<dbReference type="Gene3D" id="2.60.450.20">
    <property type="match status" value="1"/>
</dbReference>
<comment type="similarity">
    <text evidence="1">Belongs to the TCP10 family.</text>
</comment>
<sequence>MSRVSVAEGQKPKPKQTFRFLRKDEGRLSYTEGASAPKEEAPKPRRDSQSLREAIAHDMRNAKGQDPLGEVVVAVPKRAPPPAASNNPSPAAKKTSVARGKPAWVPPTVPVQEEEVEEDNYYDDDPNHRQPSQHTEEDAIEPGRYRGGTPRSGNPRSTPQTNTQNRYRDPVEDYEPPAGRNYFKRREEPRTNARPPSVMEDDDLLRKLEDEIRAAQEERARYLQSKYALDRERREFEEHKYNVEQELEDERAELDLLKRKEKKEAQKGMKSVEERYRSVSALLATEREVNRKLLEENDTLRQQLDDLTSTMREKQKVSNSEVARLRRDVESLSKRNAELLAMTKESQLEVLAPPAREKSASQSDRRSESRTSNAITNDPNNSYQPPAATTNVTNPNTRATKGSTLQPTLDVEDVQEPEGGYASSHVVLDFTPRAKDEGMAEKRSREMEERMKREEAERQNRKLQREKAAEEKRVRELEEAARREEEKTKKLEEDRLKRREEEQQQKASKADATAADVSNERKRSGHPPTTPRGTKSTVTKSKPVKESTKKKLPTKEELIGDEEEIPAEDFPNDALVSQTNIGDNASKREVLYRSGKREIHYANGTVKVVLPSGHTILHFANGDIKRMFPSGKSTYWYDAAQTLHTQRPDGTQTFEFQSTGQVERHHPDGSKEILYPDGIFKTVKADGSEETFFSEK</sequence>
<dbReference type="InterPro" id="IPR026581">
    <property type="entry name" value="TCP10L/CENPJ"/>
</dbReference>
<dbReference type="PANTHER" id="PTHR10331:SF6">
    <property type="entry name" value="SPINDLE ASSEMBLY ABNORMAL 4"/>
    <property type="match status" value="1"/>
</dbReference>
<name>A0A7G2CM95_9TRYP</name>
<evidence type="ECO:0000313" key="5">
    <source>
        <dbReference type="Proteomes" id="UP000515908"/>
    </source>
</evidence>
<accession>A0A7G2CM95</accession>
<feature type="compositionally biased region" description="Low complexity" evidence="2">
    <location>
        <begin position="385"/>
        <end position="400"/>
    </location>
</feature>
<feature type="compositionally biased region" description="Acidic residues" evidence="2">
    <location>
        <begin position="112"/>
        <end position="124"/>
    </location>
</feature>
<dbReference type="AlphaFoldDB" id="A0A7G2CM95"/>
<dbReference type="Pfam" id="PF07202">
    <property type="entry name" value="Tcp10_C"/>
    <property type="match status" value="2"/>
</dbReference>
<evidence type="ECO:0000259" key="3">
    <source>
        <dbReference type="Pfam" id="PF07202"/>
    </source>
</evidence>
<feature type="compositionally biased region" description="Polar residues" evidence="2">
    <location>
        <begin position="370"/>
        <end position="384"/>
    </location>
</feature>
<evidence type="ECO:0000256" key="2">
    <source>
        <dbReference type="SAM" id="MobiDB-lite"/>
    </source>
</evidence>
<evidence type="ECO:0000313" key="4">
    <source>
        <dbReference type="EMBL" id="CAD2219673.1"/>
    </source>
</evidence>
<feature type="region of interest" description="Disordered" evidence="2">
    <location>
        <begin position="305"/>
        <end position="324"/>
    </location>
</feature>
<feature type="compositionally biased region" description="Basic and acidic residues" evidence="2">
    <location>
        <begin position="37"/>
        <end position="63"/>
    </location>
</feature>
<feature type="region of interest" description="Disordered" evidence="2">
    <location>
        <begin position="340"/>
        <end position="556"/>
    </location>
</feature>
<reference evidence="4 5" key="1">
    <citation type="submission" date="2020-08" db="EMBL/GenBank/DDBJ databases">
        <authorList>
            <person name="Newling K."/>
            <person name="Davey J."/>
            <person name="Forrester S."/>
        </authorList>
    </citation>
    <scope>NUCLEOTIDE SEQUENCE [LARGE SCALE GENOMIC DNA]</scope>
    <source>
        <strain evidence="5">Crithidia deanei Carvalho (ATCC PRA-265)</strain>
    </source>
</reference>
<feature type="domain" description="Centromere protein J C-terminal" evidence="3">
    <location>
        <begin position="648"/>
        <end position="679"/>
    </location>
</feature>
<dbReference type="InterPro" id="IPR009852">
    <property type="entry name" value="CENPJ_C_dom"/>
</dbReference>
<dbReference type="FunFam" id="2.60.450.20:FF:000004">
    <property type="entry name" value="Centromere protein J"/>
    <property type="match status" value="1"/>
</dbReference>
<dbReference type="EMBL" id="LR877158">
    <property type="protein sequence ID" value="CAD2219673.1"/>
    <property type="molecule type" value="Genomic_DNA"/>
</dbReference>
<proteinExistence type="inferred from homology"/>
<feature type="compositionally biased region" description="Basic and acidic residues" evidence="2">
    <location>
        <begin position="134"/>
        <end position="144"/>
    </location>
</feature>
<organism evidence="4 5">
    <name type="scientific">Angomonas deanei</name>
    <dbReference type="NCBI Taxonomy" id="59799"/>
    <lineage>
        <taxon>Eukaryota</taxon>
        <taxon>Discoba</taxon>
        <taxon>Euglenozoa</taxon>
        <taxon>Kinetoplastea</taxon>
        <taxon>Metakinetoplastina</taxon>
        <taxon>Trypanosomatida</taxon>
        <taxon>Trypanosomatidae</taxon>
        <taxon>Strigomonadinae</taxon>
        <taxon>Angomonas</taxon>
    </lineage>
</organism>
<feature type="domain" description="Centromere protein J C-terminal" evidence="3">
    <location>
        <begin position="594"/>
        <end position="625"/>
    </location>
</feature>
<keyword evidence="5" id="KW-1185">Reference proteome</keyword>
<feature type="region of interest" description="Disordered" evidence="2">
    <location>
        <begin position="1"/>
        <end position="202"/>
    </location>
</feature>
<feature type="compositionally biased region" description="Basic and acidic residues" evidence="2">
    <location>
        <begin position="355"/>
        <end position="369"/>
    </location>
</feature>
<dbReference type="PANTHER" id="PTHR10331">
    <property type="entry name" value="T COMPLEX PROTEIN 10"/>
    <property type="match status" value="1"/>
</dbReference>
<dbReference type="Proteomes" id="UP000515908">
    <property type="component" value="Chromosome 14"/>
</dbReference>
<dbReference type="InterPro" id="IPR047002">
    <property type="entry name" value="Tcp10_C_sf"/>
</dbReference>
<dbReference type="VEuPathDB" id="TriTrypDB:ADEAN_000718200"/>
<gene>
    <name evidence="4" type="ORF">ADEAN_000718200</name>
</gene>
<feature type="compositionally biased region" description="Basic and acidic residues" evidence="2">
    <location>
        <begin position="543"/>
        <end position="556"/>
    </location>
</feature>
<evidence type="ECO:0000256" key="1">
    <source>
        <dbReference type="ARBA" id="ARBA00005627"/>
    </source>
</evidence>